<proteinExistence type="predicted"/>
<organism evidence="1 2">
    <name type="scientific">Propionigenium maris DSM 9537</name>
    <dbReference type="NCBI Taxonomy" id="1123000"/>
    <lineage>
        <taxon>Bacteria</taxon>
        <taxon>Fusobacteriati</taxon>
        <taxon>Fusobacteriota</taxon>
        <taxon>Fusobacteriia</taxon>
        <taxon>Fusobacteriales</taxon>
        <taxon>Fusobacteriaceae</taxon>
        <taxon>Propionigenium</taxon>
    </lineage>
</organism>
<dbReference type="EMBL" id="BSDY01000023">
    <property type="protein sequence ID" value="GLI57752.1"/>
    <property type="molecule type" value="Genomic_DNA"/>
</dbReference>
<evidence type="ECO:0000313" key="2">
    <source>
        <dbReference type="Proteomes" id="UP001144471"/>
    </source>
</evidence>
<sequence>MKRDSMVQFDGYLRKQGISYKDHGEAMVALSDIDKMEFVSHYNFNLPIEDLIASRERSLEWVKKVGGPEEIAKIEGEIHYLASLKLKQLTLGVA</sequence>
<protein>
    <submittedName>
        <fullName evidence="1">Uncharacterized protein</fullName>
    </submittedName>
</protein>
<keyword evidence="2" id="KW-1185">Reference proteome</keyword>
<dbReference type="RefSeq" id="WP_281837428.1">
    <property type="nucleotide sequence ID" value="NZ_BSDY01000023.1"/>
</dbReference>
<reference evidence="1" key="1">
    <citation type="submission" date="2022-12" db="EMBL/GenBank/DDBJ databases">
        <title>Reference genome sequencing for broad-spectrum identification of bacterial and archaeal isolates by mass spectrometry.</title>
        <authorList>
            <person name="Sekiguchi Y."/>
            <person name="Tourlousse D.M."/>
        </authorList>
    </citation>
    <scope>NUCLEOTIDE SEQUENCE</scope>
    <source>
        <strain evidence="1">10succ1</strain>
    </source>
</reference>
<name>A0A9W6LPM5_9FUSO</name>
<gene>
    <name evidence="1" type="ORF">PM10SUCC1_32660</name>
</gene>
<comment type="caution">
    <text evidence="1">The sequence shown here is derived from an EMBL/GenBank/DDBJ whole genome shotgun (WGS) entry which is preliminary data.</text>
</comment>
<dbReference type="AlphaFoldDB" id="A0A9W6LPM5"/>
<dbReference type="Proteomes" id="UP001144471">
    <property type="component" value="Unassembled WGS sequence"/>
</dbReference>
<evidence type="ECO:0000313" key="1">
    <source>
        <dbReference type="EMBL" id="GLI57752.1"/>
    </source>
</evidence>
<accession>A0A9W6LPM5</accession>